<protein>
    <submittedName>
        <fullName evidence="1">Uncharacterized protein</fullName>
    </submittedName>
</protein>
<sequence>MVLVGTIIDPLKAHRVEDEVFLAAEAHIAANHRKLEYVEAHRRNSLGGQPSPCGTPQVRDLPSVYRLCPTKVAAGSGLYFNENNRAIRLCRDQVQFISAHLLVDCDDASAAIAVKAAAKASPRRPSRPAWRVLAMVPPSIWVA</sequence>
<evidence type="ECO:0000313" key="2">
    <source>
        <dbReference type="Proteomes" id="UP000028504"/>
    </source>
</evidence>
<evidence type="ECO:0000313" key="1">
    <source>
        <dbReference type="EMBL" id="AIG63958.1"/>
    </source>
</evidence>
<dbReference type="EMBL" id="CP008944">
    <property type="protein sequence ID" value="AIG63958.1"/>
    <property type="molecule type" value="Genomic_DNA"/>
</dbReference>
<proteinExistence type="predicted"/>
<keyword evidence="2" id="KW-1185">Reference proteome</keyword>
<accession>A0ABM5QME2</accession>
<dbReference type="Proteomes" id="UP000028504">
    <property type="component" value="Chromosome"/>
</dbReference>
<gene>
    <name evidence="1" type="ORF">CATYP_04040</name>
</gene>
<reference evidence="1 2" key="1">
    <citation type="submission" date="2014-07" db="EMBL/GenBank/DDBJ databases">
        <title>Complete genome sequence of Corynebacterium atypicum DSM 44849: identifiction of the mycolic acid biosynthesis genes.</title>
        <authorList>
            <person name="Tippelt A."/>
            <person name="Mollmann S."/>
            <person name="Albersmeier A."/>
            <person name="Jaenicke S."/>
            <person name="Ruckert C."/>
            <person name="Tauch A."/>
        </authorList>
    </citation>
    <scope>NUCLEOTIDE SEQUENCE [LARGE SCALE GENOMIC DNA]</scope>
    <source>
        <strain evidence="1 2">R2070</strain>
    </source>
</reference>
<organism evidence="1 2">
    <name type="scientific">Corynebacterium atypicum</name>
    <dbReference type="NCBI Taxonomy" id="191610"/>
    <lineage>
        <taxon>Bacteria</taxon>
        <taxon>Bacillati</taxon>
        <taxon>Actinomycetota</taxon>
        <taxon>Actinomycetes</taxon>
        <taxon>Mycobacteriales</taxon>
        <taxon>Corynebacteriaceae</taxon>
        <taxon>Corynebacterium</taxon>
    </lineage>
</organism>
<name>A0ABM5QME2_9CORY</name>